<name>A0AAV7REY5_PLEWA</name>
<comment type="caution">
    <text evidence="1">The sequence shown here is derived from an EMBL/GenBank/DDBJ whole genome shotgun (WGS) entry which is preliminary data.</text>
</comment>
<organism evidence="1 2">
    <name type="scientific">Pleurodeles waltl</name>
    <name type="common">Iberian ribbed newt</name>
    <dbReference type="NCBI Taxonomy" id="8319"/>
    <lineage>
        <taxon>Eukaryota</taxon>
        <taxon>Metazoa</taxon>
        <taxon>Chordata</taxon>
        <taxon>Craniata</taxon>
        <taxon>Vertebrata</taxon>
        <taxon>Euteleostomi</taxon>
        <taxon>Amphibia</taxon>
        <taxon>Batrachia</taxon>
        <taxon>Caudata</taxon>
        <taxon>Salamandroidea</taxon>
        <taxon>Salamandridae</taxon>
        <taxon>Pleurodelinae</taxon>
        <taxon>Pleurodeles</taxon>
    </lineage>
</organism>
<dbReference type="EMBL" id="JANPWB010000009">
    <property type="protein sequence ID" value="KAJ1149779.1"/>
    <property type="molecule type" value="Genomic_DNA"/>
</dbReference>
<evidence type="ECO:0000313" key="1">
    <source>
        <dbReference type="EMBL" id="KAJ1149779.1"/>
    </source>
</evidence>
<gene>
    <name evidence="1" type="ORF">NDU88_002584</name>
</gene>
<dbReference type="AlphaFoldDB" id="A0AAV7REY5"/>
<sequence>MHPEHPEHLELFILLWGGIDLDESNGLTRPRAVHDQRLPLTYSVTLLVVKCLPLIRMATPDDLQLFPPEQNDGPCITAVQAGCTTGRAKSAFLQKANIMVLGSQEGQCANTPNLVLHAPDV</sequence>
<reference evidence="1" key="1">
    <citation type="journal article" date="2022" name="bioRxiv">
        <title>Sequencing and chromosome-scale assembly of the giantPleurodeles waltlgenome.</title>
        <authorList>
            <person name="Brown T."/>
            <person name="Elewa A."/>
            <person name="Iarovenko S."/>
            <person name="Subramanian E."/>
            <person name="Araus A.J."/>
            <person name="Petzold A."/>
            <person name="Susuki M."/>
            <person name="Suzuki K.-i.T."/>
            <person name="Hayashi T."/>
            <person name="Toyoda A."/>
            <person name="Oliveira C."/>
            <person name="Osipova E."/>
            <person name="Leigh N.D."/>
            <person name="Simon A."/>
            <person name="Yun M.H."/>
        </authorList>
    </citation>
    <scope>NUCLEOTIDE SEQUENCE</scope>
    <source>
        <strain evidence="1">20211129_DDA</strain>
        <tissue evidence="1">Liver</tissue>
    </source>
</reference>
<protein>
    <submittedName>
        <fullName evidence="1">Uncharacterized protein</fullName>
    </submittedName>
</protein>
<accession>A0AAV7REY5</accession>
<proteinExistence type="predicted"/>
<dbReference type="Proteomes" id="UP001066276">
    <property type="component" value="Chromosome 5"/>
</dbReference>
<keyword evidence="2" id="KW-1185">Reference proteome</keyword>
<evidence type="ECO:0000313" key="2">
    <source>
        <dbReference type="Proteomes" id="UP001066276"/>
    </source>
</evidence>